<dbReference type="Pfam" id="PF06778">
    <property type="entry name" value="Chlor_dismutase"/>
    <property type="match status" value="1"/>
</dbReference>
<dbReference type="Gene3D" id="3.30.70.1030">
    <property type="entry name" value="Apc35880, domain 1"/>
    <property type="match status" value="2"/>
</dbReference>
<dbReference type="PANTHER" id="PTHR36843">
    <property type="entry name" value="HEME-DEPENDENT PEROXIDASE YWFI-RELATED"/>
    <property type="match status" value="1"/>
</dbReference>
<accession>A0A650CM18</accession>
<dbReference type="GO" id="GO:0046872">
    <property type="term" value="F:metal ion binding"/>
    <property type="evidence" value="ECO:0007669"/>
    <property type="project" value="UniProtKB-KW"/>
</dbReference>
<evidence type="ECO:0000256" key="2">
    <source>
        <dbReference type="ARBA" id="ARBA00022723"/>
    </source>
</evidence>
<evidence type="ECO:0000256" key="1">
    <source>
        <dbReference type="ARBA" id="ARBA00022617"/>
    </source>
</evidence>
<reference evidence="4 5" key="1">
    <citation type="submission" date="2019-10" db="EMBL/GenBank/DDBJ databases">
        <title>Genome Sequences from Six Type Strain Members of the Archaeal Family Sulfolobaceae: Acidianus ambivalens, Acidianus infernus, Metallosphaera prunae, Stygiolobus azoricus, Sulfolobus metallicus, and Sulfurisphaera ohwakuensis.</title>
        <authorList>
            <person name="Counts J.A."/>
            <person name="Kelly R.M."/>
        </authorList>
    </citation>
    <scope>NUCLEOTIDE SEQUENCE [LARGE SCALE GENOMIC DNA]</scope>
    <source>
        <strain evidence="4 5">TA-1</strain>
    </source>
</reference>
<dbReference type="InterPro" id="IPR010644">
    <property type="entry name" value="ChdC/CLD"/>
</dbReference>
<dbReference type="SUPFAM" id="SSF54909">
    <property type="entry name" value="Dimeric alpha+beta barrel"/>
    <property type="match status" value="1"/>
</dbReference>
<dbReference type="PANTHER" id="PTHR36843:SF1">
    <property type="entry name" value="COPROHEME DECARBOXYLASE"/>
    <property type="match status" value="1"/>
</dbReference>
<keyword evidence="1" id="KW-0349">Heme</keyword>
<organism evidence="4 5">
    <name type="scientific">Sulfurisphaera ohwakuensis</name>
    <dbReference type="NCBI Taxonomy" id="69656"/>
    <lineage>
        <taxon>Archaea</taxon>
        <taxon>Thermoproteota</taxon>
        <taxon>Thermoprotei</taxon>
        <taxon>Sulfolobales</taxon>
        <taxon>Sulfolobaceae</taxon>
        <taxon>Sulfurisphaera</taxon>
    </lineage>
</organism>
<sequence>MSNYVYMTVSMFKFSKEWWKSGREERKQILSRLNEVEKEFSNKLVSLKRFISLRYDGDIIYWTCDYNTTPLNDFRYSLLSVSNSYLEEKVSFFSVFKPSPYTMGGNKDLSSFLKIPPLKYFVAYPMKKSPEWYLLPFEERRDIMAEHINIAKNHPDNEGIRSYTTYSFGIGDYEFVVIYEIPDLYKWTNVVEKLREAKARKWITLEEPILVGELGDLDIFVK</sequence>
<evidence type="ECO:0000256" key="3">
    <source>
        <dbReference type="ARBA" id="ARBA00023004"/>
    </source>
</evidence>
<name>A0A650CM18_SULOH</name>
<keyword evidence="5" id="KW-1185">Reference proteome</keyword>
<dbReference type="Proteomes" id="UP000427373">
    <property type="component" value="Chromosome"/>
</dbReference>
<protein>
    <submittedName>
        <fullName evidence="4">Chlorite dismutase</fullName>
    </submittedName>
</protein>
<proteinExistence type="predicted"/>
<dbReference type="EMBL" id="CP045484">
    <property type="protein sequence ID" value="QGR18507.1"/>
    <property type="molecule type" value="Genomic_DNA"/>
</dbReference>
<dbReference type="KEGG" id="soh:D1869_11780"/>
<dbReference type="AlphaFoldDB" id="A0A650CM18"/>
<keyword evidence="2" id="KW-0479">Metal-binding</keyword>
<gene>
    <name evidence="4" type="ORF">D1869_11780</name>
</gene>
<evidence type="ECO:0000313" key="5">
    <source>
        <dbReference type="Proteomes" id="UP000427373"/>
    </source>
</evidence>
<keyword evidence="3" id="KW-0408">Iron</keyword>
<dbReference type="GO" id="GO:0020037">
    <property type="term" value="F:heme binding"/>
    <property type="evidence" value="ECO:0007669"/>
    <property type="project" value="InterPro"/>
</dbReference>
<dbReference type="GO" id="GO:0016491">
    <property type="term" value="F:oxidoreductase activity"/>
    <property type="evidence" value="ECO:0007669"/>
    <property type="project" value="InterPro"/>
</dbReference>
<evidence type="ECO:0000313" key="4">
    <source>
        <dbReference type="EMBL" id="QGR18507.1"/>
    </source>
</evidence>
<dbReference type="InterPro" id="IPR011008">
    <property type="entry name" value="Dimeric_a/b-barrel"/>
</dbReference>